<dbReference type="InterPro" id="IPR013786">
    <property type="entry name" value="AcylCoA_DH/ox_N"/>
</dbReference>
<comment type="cofactor">
    <cofactor evidence="1">
        <name>FAD</name>
        <dbReference type="ChEBI" id="CHEBI:57692"/>
    </cofactor>
</comment>
<keyword evidence="4" id="KW-0274">FAD</keyword>
<dbReference type="SUPFAM" id="SSF47203">
    <property type="entry name" value="Acyl-CoA dehydrogenase C-terminal domain-like"/>
    <property type="match status" value="1"/>
</dbReference>
<keyword evidence="3" id="KW-0285">Flavoprotein</keyword>
<feature type="domain" description="Acyl-CoA dehydrogenase/oxidase C-terminal" evidence="6">
    <location>
        <begin position="226"/>
        <end position="359"/>
    </location>
</feature>
<dbReference type="GO" id="GO:0050660">
    <property type="term" value="F:flavin adenine dinucleotide binding"/>
    <property type="evidence" value="ECO:0007669"/>
    <property type="project" value="InterPro"/>
</dbReference>
<evidence type="ECO:0000256" key="1">
    <source>
        <dbReference type="ARBA" id="ARBA00001974"/>
    </source>
</evidence>
<dbReference type="InterPro" id="IPR009100">
    <property type="entry name" value="AcylCoA_DH/oxidase_NM_dom_sf"/>
</dbReference>
<dbReference type="EMBL" id="JACOMF010000058">
    <property type="protein sequence ID" value="MBC4018493.1"/>
    <property type="molecule type" value="Genomic_DNA"/>
</dbReference>
<evidence type="ECO:0000259" key="6">
    <source>
        <dbReference type="Pfam" id="PF00441"/>
    </source>
</evidence>
<evidence type="ECO:0000256" key="5">
    <source>
        <dbReference type="ARBA" id="ARBA00023002"/>
    </source>
</evidence>
<name>A0A9X0UG27_9PROT</name>
<evidence type="ECO:0000313" key="9">
    <source>
        <dbReference type="Proteomes" id="UP000600101"/>
    </source>
</evidence>
<dbReference type="AlphaFoldDB" id="A0A9X0UG27"/>
<feature type="domain" description="Acyl-CoA dehydrogenase/oxidase N-terminal" evidence="7">
    <location>
        <begin position="24"/>
        <end position="101"/>
    </location>
</feature>
<evidence type="ECO:0000256" key="3">
    <source>
        <dbReference type="ARBA" id="ARBA00022630"/>
    </source>
</evidence>
<dbReference type="Gene3D" id="1.10.540.10">
    <property type="entry name" value="Acyl-CoA dehydrogenase/oxidase, N-terminal domain"/>
    <property type="match status" value="1"/>
</dbReference>
<dbReference type="Pfam" id="PF00441">
    <property type="entry name" value="Acyl-CoA_dh_1"/>
    <property type="match status" value="1"/>
</dbReference>
<dbReference type="SUPFAM" id="SSF56645">
    <property type="entry name" value="Acyl-CoA dehydrogenase NM domain-like"/>
    <property type="match status" value="1"/>
</dbReference>
<keyword evidence="9" id="KW-1185">Reference proteome</keyword>
<evidence type="ECO:0000256" key="4">
    <source>
        <dbReference type="ARBA" id="ARBA00022827"/>
    </source>
</evidence>
<organism evidence="8 9">
    <name type="scientific">Siccirubricoccus deserti</name>
    <dbReference type="NCBI Taxonomy" id="2013562"/>
    <lineage>
        <taxon>Bacteria</taxon>
        <taxon>Pseudomonadati</taxon>
        <taxon>Pseudomonadota</taxon>
        <taxon>Alphaproteobacteria</taxon>
        <taxon>Acetobacterales</taxon>
        <taxon>Roseomonadaceae</taxon>
        <taxon>Siccirubricoccus</taxon>
    </lineage>
</organism>
<keyword evidence="5" id="KW-0560">Oxidoreductase</keyword>
<dbReference type="InterPro" id="IPR037069">
    <property type="entry name" value="AcylCoA_DH/ox_N_sf"/>
</dbReference>
<dbReference type="InterPro" id="IPR009075">
    <property type="entry name" value="AcylCo_DH/oxidase_C"/>
</dbReference>
<dbReference type="InterPro" id="IPR036250">
    <property type="entry name" value="AcylCo_DH-like_C"/>
</dbReference>
<dbReference type="Pfam" id="PF02771">
    <property type="entry name" value="Acyl-CoA_dh_N"/>
    <property type="match status" value="1"/>
</dbReference>
<dbReference type="GO" id="GO:0003995">
    <property type="term" value="F:acyl-CoA dehydrogenase activity"/>
    <property type="evidence" value="ECO:0007669"/>
    <property type="project" value="TreeGrafter"/>
</dbReference>
<protein>
    <submittedName>
        <fullName evidence="8">Acyl-CoA/acyl-ACP dehydrogenase</fullName>
    </submittedName>
</protein>
<comment type="similarity">
    <text evidence="2">Belongs to the acyl-CoA dehydrogenase family.</text>
</comment>
<gene>
    <name evidence="8" type="ORF">H7965_24770</name>
</gene>
<evidence type="ECO:0000313" key="8">
    <source>
        <dbReference type="EMBL" id="MBC4018493.1"/>
    </source>
</evidence>
<comment type="caution">
    <text evidence="8">The sequence shown here is derived from an EMBL/GenBank/DDBJ whole genome shotgun (WGS) entry which is preliminary data.</text>
</comment>
<proteinExistence type="inferred from homology"/>
<sequence length="374" mass="38847">MSFAAAPMVPGDLFDSASRLAAACDARFARLIEPEARAALLTEVWQEITALGWPAVAVAEEAGGAGGTLRDVAALVEGGARSALALPLASAFGVVPLLLAGAGGAGGEVLAGIAAGTHRVAAAIAPVHGTAAGSPMAARWSDAAPRLSGAMIGIDCPPDPTHFLVTCRIEGEAALLLVPRGDDRVTLRHHERIDGRPTIDLHFGEDRRLDGTLLARGEAVGEATARALRAGAFLACVEAVAAMGALLEQTIAYLSNRVQFDAPLASFQALRHKVAELYVAQENARALVTELLDRVAAPGAWPDRDLDLAKLYLGPASRRFAATTIQLHGGMGMTEELPASRLAKRLLMVEFEYGDTASHEARLLAADPLAEASA</sequence>
<dbReference type="Gene3D" id="1.20.140.10">
    <property type="entry name" value="Butyryl-CoA Dehydrogenase, subunit A, domain 3"/>
    <property type="match status" value="1"/>
</dbReference>
<evidence type="ECO:0000259" key="7">
    <source>
        <dbReference type="Pfam" id="PF02771"/>
    </source>
</evidence>
<accession>A0A9X0UG27</accession>
<dbReference type="PANTHER" id="PTHR43884:SF20">
    <property type="entry name" value="ACYL-COA DEHYDROGENASE FADE28"/>
    <property type="match status" value="1"/>
</dbReference>
<evidence type="ECO:0000256" key="2">
    <source>
        <dbReference type="ARBA" id="ARBA00009347"/>
    </source>
</evidence>
<dbReference type="PANTHER" id="PTHR43884">
    <property type="entry name" value="ACYL-COA DEHYDROGENASE"/>
    <property type="match status" value="1"/>
</dbReference>
<reference evidence="8" key="1">
    <citation type="submission" date="2020-08" db="EMBL/GenBank/DDBJ databases">
        <authorList>
            <person name="Hu Y."/>
            <person name="Nguyen S.V."/>
            <person name="Li F."/>
            <person name="Fanning S."/>
        </authorList>
    </citation>
    <scope>NUCLEOTIDE SEQUENCE</scope>
    <source>
        <strain evidence="8">SYSU D8009</strain>
    </source>
</reference>
<dbReference type="Proteomes" id="UP000600101">
    <property type="component" value="Unassembled WGS sequence"/>
</dbReference>
<dbReference type="RefSeq" id="WP_186773244.1">
    <property type="nucleotide sequence ID" value="NZ_JACOMF010000058.1"/>
</dbReference>